<dbReference type="AlphaFoldDB" id="A0A6C0ICD4"/>
<proteinExistence type="predicted"/>
<evidence type="ECO:0000313" key="2">
    <source>
        <dbReference type="EMBL" id="QHT90065.1"/>
    </source>
</evidence>
<protein>
    <recommendedName>
        <fullName evidence="1">Competence protein CoiA-like N-terminal domain-containing protein</fullName>
    </recommendedName>
</protein>
<dbReference type="EMBL" id="MN740152">
    <property type="protein sequence ID" value="QHT90065.1"/>
    <property type="molecule type" value="Genomic_DNA"/>
</dbReference>
<reference evidence="2" key="1">
    <citation type="journal article" date="2020" name="Nature">
        <title>Giant virus diversity and host interactions through global metagenomics.</title>
        <authorList>
            <person name="Schulz F."/>
            <person name="Roux S."/>
            <person name="Paez-Espino D."/>
            <person name="Jungbluth S."/>
            <person name="Walsh D.A."/>
            <person name="Denef V.J."/>
            <person name="McMahon K.D."/>
            <person name="Konstantinidis K.T."/>
            <person name="Eloe-Fadrosh E.A."/>
            <person name="Kyrpides N.C."/>
            <person name="Woyke T."/>
        </authorList>
    </citation>
    <scope>NUCLEOTIDE SEQUENCE</scope>
    <source>
        <strain evidence="2">GVMAG-M-3300023184-62</strain>
    </source>
</reference>
<dbReference type="Pfam" id="PF25164">
    <property type="entry name" value="CoiA_N"/>
    <property type="match status" value="1"/>
</dbReference>
<name>A0A6C0ICD4_9ZZZZ</name>
<dbReference type="InterPro" id="IPR057253">
    <property type="entry name" value="CoiA-like_N"/>
</dbReference>
<evidence type="ECO:0000259" key="1">
    <source>
        <dbReference type="Pfam" id="PF25164"/>
    </source>
</evidence>
<accession>A0A6C0ICD4</accession>
<feature type="domain" description="Competence protein CoiA-like N-terminal" evidence="1">
    <location>
        <begin position="19"/>
        <end position="58"/>
    </location>
</feature>
<sequence length="273" mass="32046">MYILGALNKQTNKYVLPNKAEKNVEYICIDCKQKVIFRKGEKRIAHFAHYSPTNTCSYYEHPNESQLHKEAKHKVADWLKNKVKIEIFFSCPDCGGGPSQDEVIVEYKDNDEVIVEYRGPDGKYIADVALINDNKVRYIFEIKHTHATLTECRPEPWFEFSTEQIFETEKDVNSEDLTYYMLYCERKSKNRYCDGCRAKTEPWVENLPRLNKKGGMEVQWKQDKPCIQCGRNQYSPVFAKGFRQICKICLNEDYDTVKQKYDISSKCMITDDD</sequence>
<organism evidence="2">
    <name type="scientific">viral metagenome</name>
    <dbReference type="NCBI Taxonomy" id="1070528"/>
    <lineage>
        <taxon>unclassified sequences</taxon>
        <taxon>metagenomes</taxon>
        <taxon>organismal metagenomes</taxon>
    </lineage>
</organism>